<dbReference type="Proteomes" id="UP001190700">
    <property type="component" value="Unassembled WGS sequence"/>
</dbReference>
<feature type="region of interest" description="Disordered" evidence="1">
    <location>
        <begin position="179"/>
        <end position="199"/>
    </location>
</feature>
<organism evidence="2 3">
    <name type="scientific">Cymbomonas tetramitiformis</name>
    <dbReference type="NCBI Taxonomy" id="36881"/>
    <lineage>
        <taxon>Eukaryota</taxon>
        <taxon>Viridiplantae</taxon>
        <taxon>Chlorophyta</taxon>
        <taxon>Pyramimonadophyceae</taxon>
        <taxon>Pyramimonadales</taxon>
        <taxon>Pyramimonadaceae</taxon>
        <taxon>Cymbomonas</taxon>
    </lineage>
</organism>
<evidence type="ECO:0000313" key="2">
    <source>
        <dbReference type="EMBL" id="KAK3251115.1"/>
    </source>
</evidence>
<evidence type="ECO:0000256" key="1">
    <source>
        <dbReference type="SAM" id="MobiDB-lite"/>
    </source>
</evidence>
<dbReference type="EMBL" id="LGRX02026269">
    <property type="protein sequence ID" value="KAK3251115.1"/>
    <property type="molecule type" value="Genomic_DNA"/>
</dbReference>
<evidence type="ECO:0000313" key="3">
    <source>
        <dbReference type="Proteomes" id="UP001190700"/>
    </source>
</evidence>
<accession>A0AAE0CBX3</accession>
<protein>
    <submittedName>
        <fullName evidence="2">Uncharacterized protein</fullName>
    </submittedName>
</protein>
<sequence>MLRCPDHGEAEEHRAALTGCLSSNGVRVLGKVLSAASSPESVRAFGKLTAQELWSEGGRGEGRAEGRGDEDSMACQSMAFALLEMKNVFESVKTDMASIGYNRWPPCVLHGGCAYGPAFITAHHLGQFVRQLTGPAHEEVVRLCSLAQLSASDHSEVRCMTAVANEVYLEVECKPMSRRKESEPEALTTGPIPPLPFSTERPTQEIEQEIVNRKELEKGTRLARCHTPRVRCQVPNASCRVVLIFCVGALPPRGPLSHLLIGAESANIEAVQYVRGITLEVPVRGED</sequence>
<name>A0AAE0CBX3_9CHLO</name>
<reference evidence="2 3" key="1">
    <citation type="journal article" date="2015" name="Genome Biol. Evol.">
        <title>Comparative Genomics of a Bacterivorous Green Alga Reveals Evolutionary Causalities and Consequences of Phago-Mixotrophic Mode of Nutrition.</title>
        <authorList>
            <person name="Burns J.A."/>
            <person name="Paasch A."/>
            <person name="Narechania A."/>
            <person name="Kim E."/>
        </authorList>
    </citation>
    <scope>NUCLEOTIDE SEQUENCE [LARGE SCALE GENOMIC DNA]</scope>
    <source>
        <strain evidence="2 3">PLY_AMNH</strain>
    </source>
</reference>
<proteinExistence type="predicted"/>
<keyword evidence="3" id="KW-1185">Reference proteome</keyword>
<comment type="caution">
    <text evidence="2">The sequence shown here is derived from an EMBL/GenBank/DDBJ whole genome shotgun (WGS) entry which is preliminary data.</text>
</comment>
<gene>
    <name evidence="2" type="ORF">CYMTET_39539</name>
</gene>
<dbReference type="AlphaFoldDB" id="A0AAE0CBX3"/>